<evidence type="ECO:0000259" key="1">
    <source>
        <dbReference type="PROSITE" id="PS51471"/>
    </source>
</evidence>
<keyword evidence="3" id="KW-1185">Reference proteome</keyword>
<accession>A0A9N8EEH2</accession>
<dbReference type="Proteomes" id="UP001153069">
    <property type="component" value="Unassembled WGS sequence"/>
</dbReference>
<comment type="caution">
    <text evidence="2">The sequence shown here is derived from an EMBL/GenBank/DDBJ whole genome shotgun (WGS) entry which is preliminary data.</text>
</comment>
<dbReference type="EMBL" id="CAICTM010000874">
    <property type="protein sequence ID" value="CAB9517709.1"/>
    <property type="molecule type" value="Genomic_DNA"/>
</dbReference>
<dbReference type="AlphaFoldDB" id="A0A9N8EEH2"/>
<reference evidence="2" key="1">
    <citation type="submission" date="2020-06" db="EMBL/GenBank/DDBJ databases">
        <authorList>
            <consortium name="Plant Systems Biology data submission"/>
        </authorList>
    </citation>
    <scope>NUCLEOTIDE SEQUENCE</scope>
    <source>
        <strain evidence="2">D6</strain>
    </source>
</reference>
<proteinExistence type="predicted"/>
<dbReference type="InterPro" id="IPR005123">
    <property type="entry name" value="Oxoglu/Fe-dep_dioxygenase_dom"/>
</dbReference>
<dbReference type="Gene3D" id="2.60.120.620">
    <property type="entry name" value="q2cbj1_9rhob like domain"/>
    <property type="match status" value="1"/>
</dbReference>
<sequence length="589" mass="64506">MKLSLLFQAACFTTTSISLNQLHGAQAQPLLVEGDLGCLNDGGTSDGDTCRPASSTTGDKPVGSLLPSHLPEPVVFTNFVENTTVSLSNGREVPVSTGTVTQINQFANSGSSSSTLNSATANSESINLATEFSVLPQALSRSSVDNVLSILQDYQYLDEDPDTVDGMPTYEIFVDSPDLYQRQGNNKVRDSDPNFLPYRIQLREKLQAILQPYLTTVLTTFVQQHYPDACSNKGPSRACTPCYSLIRRYRHGDRVSHATHHDGHAIVTVVVSLSDYGLDYRGGLYVSTGFGQHEFMALKKGDAVVHQSTLLHGVKVYDKLERPETTQRWSWILWYRDSTACADYSYEWFADCAQRGSPLCQQLHSTKVGSVPGIDAKDAYNQVLDLNFAAARGGAGGSAIKVARAYLQQLPSRLEFDQTKAAEFFQMAIQSHHPDGHYGMAHLLLAQAQLQQQQQQQSSDNNMYYQDALVVQAVAHLESAAQLGHVYSQFNLGMVHTYGYVTGHINGTLAASWFITSGLPEGYYVAAQQAKAVGDRERYAQLGQRAHALGFMAPWRKQARQHTGSGGAAGVDLNLPWPTAMDGRQPPKL</sequence>
<dbReference type="OrthoDB" id="45949at2759"/>
<dbReference type="Gene3D" id="1.25.40.10">
    <property type="entry name" value="Tetratricopeptide repeat domain"/>
    <property type="match status" value="1"/>
</dbReference>
<protein>
    <recommendedName>
        <fullName evidence="1">Fe2OG dioxygenase domain-containing protein</fullName>
    </recommendedName>
</protein>
<gene>
    <name evidence="2" type="ORF">SEMRO_875_G214330.1</name>
</gene>
<dbReference type="PROSITE" id="PS51471">
    <property type="entry name" value="FE2OG_OXY"/>
    <property type="match status" value="1"/>
</dbReference>
<evidence type="ECO:0000313" key="2">
    <source>
        <dbReference type="EMBL" id="CAB9517709.1"/>
    </source>
</evidence>
<organism evidence="2 3">
    <name type="scientific">Seminavis robusta</name>
    <dbReference type="NCBI Taxonomy" id="568900"/>
    <lineage>
        <taxon>Eukaryota</taxon>
        <taxon>Sar</taxon>
        <taxon>Stramenopiles</taxon>
        <taxon>Ochrophyta</taxon>
        <taxon>Bacillariophyta</taxon>
        <taxon>Bacillariophyceae</taxon>
        <taxon>Bacillariophycidae</taxon>
        <taxon>Naviculales</taxon>
        <taxon>Naviculaceae</taxon>
        <taxon>Seminavis</taxon>
    </lineage>
</organism>
<feature type="domain" description="Fe2OG dioxygenase" evidence="1">
    <location>
        <begin position="240"/>
        <end position="337"/>
    </location>
</feature>
<dbReference type="InterPro" id="IPR011990">
    <property type="entry name" value="TPR-like_helical_dom_sf"/>
</dbReference>
<dbReference type="SUPFAM" id="SSF81901">
    <property type="entry name" value="HCP-like"/>
    <property type="match status" value="1"/>
</dbReference>
<name>A0A9N8EEH2_9STRA</name>
<evidence type="ECO:0000313" key="3">
    <source>
        <dbReference type="Proteomes" id="UP001153069"/>
    </source>
</evidence>